<gene>
    <name evidence="2" type="ORF">P174DRAFT_173006</name>
</gene>
<dbReference type="Proteomes" id="UP000234474">
    <property type="component" value="Unassembled WGS sequence"/>
</dbReference>
<protein>
    <submittedName>
        <fullName evidence="2">Uncharacterized protein</fullName>
    </submittedName>
</protein>
<feature type="transmembrane region" description="Helical" evidence="1">
    <location>
        <begin position="20"/>
        <end position="36"/>
    </location>
</feature>
<keyword evidence="1" id="KW-0812">Transmembrane</keyword>
<organism evidence="2 3">
    <name type="scientific">Aspergillus novofumigatus (strain IBT 16806)</name>
    <dbReference type="NCBI Taxonomy" id="1392255"/>
    <lineage>
        <taxon>Eukaryota</taxon>
        <taxon>Fungi</taxon>
        <taxon>Dikarya</taxon>
        <taxon>Ascomycota</taxon>
        <taxon>Pezizomycotina</taxon>
        <taxon>Eurotiomycetes</taxon>
        <taxon>Eurotiomycetidae</taxon>
        <taxon>Eurotiales</taxon>
        <taxon>Aspergillaceae</taxon>
        <taxon>Aspergillus</taxon>
        <taxon>Aspergillus subgen. Fumigati</taxon>
    </lineage>
</organism>
<dbReference type="OrthoDB" id="10482459at2759"/>
<dbReference type="GeneID" id="36528558"/>
<proteinExistence type="predicted"/>
<evidence type="ECO:0000313" key="2">
    <source>
        <dbReference type="EMBL" id="PKX94133.1"/>
    </source>
</evidence>
<keyword evidence="1" id="KW-1133">Transmembrane helix</keyword>
<dbReference type="RefSeq" id="XP_024682728.1">
    <property type="nucleotide sequence ID" value="XM_024821232.1"/>
</dbReference>
<evidence type="ECO:0000313" key="3">
    <source>
        <dbReference type="Proteomes" id="UP000234474"/>
    </source>
</evidence>
<dbReference type="AlphaFoldDB" id="A0A2I1C935"/>
<reference evidence="3" key="1">
    <citation type="journal article" date="2018" name="Proc. Natl. Acad. Sci. U.S.A.">
        <title>Linking secondary metabolites to gene clusters through genome sequencing of six diverse Aspergillus species.</title>
        <authorList>
            <person name="Kaerboelling I."/>
            <person name="Vesth T.C."/>
            <person name="Frisvad J.C."/>
            <person name="Nybo J.L."/>
            <person name="Theobald S."/>
            <person name="Kuo A."/>
            <person name="Bowyer P."/>
            <person name="Matsuda Y."/>
            <person name="Mondo S."/>
            <person name="Lyhne E.K."/>
            <person name="Kogle M.E."/>
            <person name="Clum A."/>
            <person name="Lipzen A."/>
            <person name="Salamov A."/>
            <person name="Ngan C.Y."/>
            <person name="Daum C."/>
            <person name="Chiniquy J."/>
            <person name="Barry K."/>
            <person name="LaButti K."/>
            <person name="Haridas S."/>
            <person name="Simmons B.A."/>
            <person name="Magnuson J.K."/>
            <person name="Mortensen U.H."/>
            <person name="Larsen T.O."/>
            <person name="Grigoriev I.V."/>
            <person name="Baker S.E."/>
            <person name="Andersen M.R."/>
        </authorList>
    </citation>
    <scope>NUCLEOTIDE SEQUENCE [LARGE SCALE GENOMIC DNA]</scope>
    <source>
        <strain evidence="3">IBT 16806</strain>
    </source>
</reference>
<name>A0A2I1C935_ASPN1</name>
<sequence length="88" mass="9714">MEVVLDTSDHRSQIQNSIDCLMFLSLSFVFFLSLFFQNSGIAGNKCRLTCLPTIRIPSSVLGPGLSLGNLAFRGLDGVCDSHNRNFFI</sequence>
<comment type="caution">
    <text evidence="2">The sequence shown here is derived from an EMBL/GenBank/DDBJ whole genome shotgun (WGS) entry which is preliminary data.</text>
</comment>
<accession>A0A2I1C935</accession>
<keyword evidence="1" id="KW-0472">Membrane</keyword>
<evidence type="ECO:0000256" key="1">
    <source>
        <dbReference type="SAM" id="Phobius"/>
    </source>
</evidence>
<keyword evidence="3" id="KW-1185">Reference proteome</keyword>
<dbReference type="VEuPathDB" id="FungiDB:P174DRAFT_173006"/>
<dbReference type="EMBL" id="MSZS01000004">
    <property type="protein sequence ID" value="PKX94133.1"/>
    <property type="molecule type" value="Genomic_DNA"/>
</dbReference>